<organism evidence="1 2">
    <name type="scientific">Diplodia intermedia</name>
    <dbReference type="NCBI Taxonomy" id="856260"/>
    <lineage>
        <taxon>Eukaryota</taxon>
        <taxon>Fungi</taxon>
        <taxon>Dikarya</taxon>
        <taxon>Ascomycota</taxon>
        <taxon>Pezizomycotina</taxon>
        <taxon>Dothideomycetes</taxon>
        <taxon>Dothideomycetes incertae sedis</taxon>
        <taxon>Botryosphaeriales</taxon>
        <taxon>Botryosphaeriaceae</taxon>
        <taxon>Diplodia</taxon>
    </lineage>
</organism>
<evidence type="ECO:0008006" key="3">
    <source>
        <dbReference type="Google" id="ProtNLM"/>
    </source>
</evidence>
<proteinExistence type="predicted"/>
<evidence type="ECO:0000313" key="2">
    <source>
        <dbReference type="Proteomes" id="UP001521184"/>
    </source>
</evidence>
<protein>
    <recommendedName>
        <fullName evidence="3">F-box domain-containing protein</fullName>
    </recommendedName>
</protein>
<keyword evidence="2" id="KW-1185">Reference proteome</keyword>
<sequence>MARFTELNERLLRLIVSSLKDDRPTLRALALTCPSLCKFASELLYHTVALNISDFKLDHPYPQRLLRVINQTDKRKDLQWMSHIHDLTVRWNVDQDVMRRREMVQFMNSVEGTRKLYLSSLYPSPRTPIIRTGPIFWDDDYKQSDPASWDVSRLSHLQELKLWLAISSADLARFLCLTPVETVLLEGRHQAQPKPSSSLAYLPRRQKPVLDLTLQTPYDYQSLHEILTAAASVKNLTIHEPGTLSADPATPCAGTYMPAMQTPYSPTHLTHALSPLLASLETLSIASLDTLVWPAGHDGTRLDLHGFQRLHSVAVDAKCFFAPYERRRPDICALLPPSLASLRIRFDPHTAAVRRTLPPVPPHSRLSQCRVYELEAYTDGVDDGWIVDVVRGACGGGGGDGPLLPALRRFCVEEEDYQGRR</sequence>
<comment type="caution">
    <text evidence="1">The sequence shown here is derived from an EMBL/GenBank/DDBJ whole genome shotgun (WGS) entry which is preliminary data.</text>
</comment>
<dbReference type="EMBL" id="JAKEKT020000013">
    <property type="protein sequence ID" value="KAL1647123.1"/>
    <property type="molecule type" value="Genomic_DNA"/>
</dbReference>
<gene>
    <name evidence="1" type="ORF">SLS58_002894</name>
</gene>
<dbReference type="Proteomes" id="UP001521184">
    <property type="component" value="Unassembled WGS sequence"/>
</dbReference>
<reference evidence="1 2" key="1">
    <citation type="journal article" date="2023" name="Plant Dis.">
        <title>First Report of Diplodia intermedia Causing Canker and Dieback Diseases on Apple Trees in Canada.</title>
        <authorList>
            <person name="Ellouze W."/>
            <person name="Ilyukhin E."/>
            <person name="Sulman M."/>
            <person name="Ali S."/>
        </authorList>
    </citation>
    <scope>NUCLEOTIDE SEQUENCE [LARGE SCALE GENOMIC DNA]</scope>
    <source>
        <strain evidence="1 2">M45-28</strain>
    </source>
</reference>
<name>A0ABR3TYU0_9PEZI</name>
<accession>A0ABR3TYU0</accession>
<evidence type="ECO:0000313" key="1">
    <source>
        <dbReference type="EMBL" id="KAL1647123.1"/>
    </source>
</evidence>